<dbReference type="InterPro" id="IPR001789">
    <property type="entry name" value="Sig_transdc_resp-reg_receiver"/>
</dbReference>
<evidence type="ECO:0000256" key="1">
    <source>
        <dbReference type="PROSITE-ProRule" id="PRU00169"/>
    </source>
</evidence>
<dbReference type="SUPFAM" id="SSF52172">
    <property type="entry name" value="CheY-like"/>
    <property type="match status" value="1"/>
</dbReference>
<dbReference type="PANTHER" id="PTHR44520">
    <property type="entry name" value="RESPONSE REGULATOR RCP1-RELATED"/>
    <property type="match status" value="1"/>
</dbReference>
<gene>
    <name evidence="3" type="ORF">SPIROBIBN47_150025</name>
</gene>
<dbReference type="Gene3D" id="3.40.50.2300">
    <property type="match status" value="1"/>
</dbReference>
<evidence type="ECO:0000259" key="2">
    <source>
        <dbReference type="PROSITE" id="PS50110"/>
    </source>
</evidence>
<dbReference type="SMART" id="SM00448">
    <property type="entry name" value="REC"/>
    <property type="match status" value="1"/>
</dbReference>
<evidence type="ECO:0000313" key="3">
    <source>
        <dbReference type="EMBL" id="SLM10512.1"/>
    </source>
</evidence>
<feature type="modified residue" description="4-aspartylphosphate" evidence="1">
    <location>
        <position position="69"/>
    </location>
</feature>
<reference evidence="3" key="1">
    <citation type="submission" date="2017-02" db="EMBL/GenBank/DDBJ databases">
        <authorList>
            <person name="Regsiter A."/>
            <person name="William W."/>
        </authorList>
    </citation>
    <scope>NUCLEOTIDE SEQUENCE</scope>
    <source>
        <strain evidence="3">Bib</strain>
    </source>
</reference>
<name>A0A3P3XG35_9SPIR</name>
<proteinExistence type="predicted"/>
<dbReference type="InterPro" id="IPR052893">
    <property type="entry name" value="TCS_response_regulator"/>
</dbReference>
<feature type="domain" description="Response regulatory" evidence="2">
    <location>
        <begin position="9"/>
        <end position="136"/>
    </location>
</feature>
<keyword evidence="1" id="KW-0597">Phosphoprotein</keyword>
<keyword evidence="3" id="KW-0238">DNA-binding</keyword>
<dbReference type="PANTHER" id="PTHR44520:SF1">
    <property type="entry name" value="TWO-COMPONENT SYSTEM REGULATORY PROTEIN"/>
    <property type="match status" value="1"/>
</dbReference>
<dbReference type="InterPro" id="IPR011006">
    <property type="entry name" value="CheY-like_superfamily"/>
</dbReference>
<dbReference type="CDD" id="cd17557">
    <property type="entry name" value="REC_Rcp-like"/>
    <property type="match status" value="1"/>
</dbReference>
<dbReference type="GO" id="GO:0000160">
    <property type="term" value="P:phosphorelay signal transduction system"/>
    <property type="evidence" value="ECO:0007669"/>
    <property type="project" value="InterPro"/>
</dbReference>
<dbReference type="EMBL" id="FWDM01000007">
    <property type="protein sequence ID" value="SLM10512.1"/>
    <property type="molecule type" value="Genomic_DNA"/>
</dbReference>
<protein>
    <submittedName>
        <fullName evidence="3">Response regulator with CheY-like receiver domain and winged-helix DNA-binding domain</fullName>
    </submittedName>
</protein>
<dbReference type="Pfam" id="PF00072">
    <property type="entry name" value="Response_reg"/>
    <property type="match status" value="1"/>
</dbReference>
<dbReference type="GO" id="GO:0003677">
    <property type="term" value="F:DNA binding"/>
    <property type="evidence" value="ECO:0007669"/>
    <property type="project" value="UniProtKB-KW"/>
</dbReference>
<dbReference type="AlphaFoldDB" id="A0A3P3XG35"/>
<sequence length="156" mass="17673">MTATTSHESILIVEDNPDDAELVVIALRQKGINLPYLIARDGEEALDIAFRRKPLPDQKPIEPGLILLDLKLPGKNGIEVLKELRSSQRTRYVPVVVLTTSMLEEDMIQSYENGANSFVRKPVDFATFQHYIELICHYWLHTNLHPALAISQRPTS</sequence>
<dbReference type="PROSITE" id="PS50110">
    <property type="entry name" value="RESPONSE_REGULATORY"/>
    <property type="match status" value="1"/>
</dbReference>
<organism evidence="3">
    <name type="scientific">uncultured spirochete</name>
    <dbReference type="NCBI Taxonomy" id="156406"/>
    <lineage>
        <taxon>Bacteria</taxon>
        <taxon>Pseudomonadati</taxon>
        <taxon>Spirochaetota</taxon>
        <taxon>Spirochaetia</taxon>
        <taxon>Spirochaetales</taxon>
        <taxon>environmental samples</taxon>
    </lineage>
</organism>
<accession>A0A3P3XG35</accession>